<feature type="transmembrane region" description="Helical" evidence="8">
    <location>
        <begin position="67"/>
        <end position="86"/>
    </location>
</feature>
<dbReference type="Proteomes" id="UP001354709">
    <property type="component" value="Unassembled WGS sequence"/>
</dbReference>
<evidence type="ECO:0000256" key="8">
    <source>
        <dbReference type="SAM" id="Phobius"/>
    </source>
</evidence>
<sequence length="284" mass="29811">MHQLTTFVQYPLDLVGIFAFALSGATLAVRMDFNLFGTALLAEVTGLGGGLFRDLVLGVTPIAFTDLRYALAPLVAAVLVFFSVTAQRHETVCEVLDAGALGLFSVTGTIKALDHGFGLLPAAALGVATAAGGGAFSSVLAREIPPVLRWDADLYALPAVAGAGGVAALHHGGALTGATATAAATFAFVLRVLAFHYHWRGPQSRVWRRKRAARPSAPEQPAMAQHTSAPLRYPSSPGPQPSSSSSHVRFPGPATHGQAPERGRKTSGHSETTLQLRLPRHTRR</sequence>
<evidence type="ECO:0000259" key="9">
    <source>
        <dbReference type="Pfam" id="PF03458"/>
    </source>
</evidence>
<dbReference type="EMBL" id="JAZBJO010000022">
    <property type="protein sequence ID" value="MEE4596029.1"/>
    <property type="molecule type" value="Genomic_DNA"/>
</dbReference>
<evidence type="ECO:0000256" key="4">
    <source>
        <dbReference type="ARBA" id="ARBA00022692"/>
    </source>
</evidence>
<keyword evidence="3" id="KW-1003">Cell membrane</keyword>
<keyword evidence="4 8" id="KW-0812">Transmembrane</keyword>
<feature type="transmembrane region" description="Helical" evidence="8">
    <location>
        <begin position="12"/>
        <end position="31"/>
    </location>
</feature>
<comment type="similarity">
    <text evidence="2">Belongs to the UPF0126 family.</text>
</comment>
<dbReference type="PANTHER" id="PTHR30506:SF3">
    <property type="entry name" value="UPF0126 INNER MEMBRANE PROTEIN YADS-RELATED"/>
    <property type="match status" value="1"/>
</dbReference>
<feature type="region of interest" description="Disordered" evidence="7">
    <location>
        <begin position="206"/>
        <end position="284"/>
    </location>
</feature>
<evidence type="ECO:0000256" key="6">
    <source>
        <dbReference type="ARBA" id="ARBA00023136"/>
    </source>
</evidence>
<evidence type="ECO:0000256" key="5">
    <source>
        <dbReference type="ARBA" id="ARBA00022989"/>
    </source>
</evidence>
<feature type="domain" description="Glycine transporter" evidence="9">
    <location>
        <begin position="12"/>
        <end position="82"/>
    </location>
</feature>
<keyword evidence="11" id="KW-1185">Reference proteome</keyword>
<protein>
    <submittedName>
        <fullName evidence="10">TRIC cation channel family protein</fullName>
    </submittedName>
</protein>
<dbReference type="PANTHER" id="PTHR30506">
    <property type="entry name" value="INNER MEMBRANE PROTEIN"/>
    <property type="match status" value="1"/>
</dbReference>
<evidence type="ECO:0000313" key="10">
    <source>
        <dbReference type="EMBL" id="MEE4596029.1"/>
    </source>
</evidence>
<keyword evidence="5 8" id="KW-1133">Transmembrane helix</keyword>
<evidence type="ECO:0000256" key="1">
    <source>
        <dbReference type="ARBA" id="ARBA00004651"/>
    </source>
</evidence>
<keyword evidence="6 8" id="KW-0472">Membrane</keyword>
<feature type="transmembrane region" description="Helical" evidence="8">
    <location>
        <begin position="119"/>
        <end position="140"/>
    </location>
</feature>
<comment type="subcellular location">
    <subcellularLocation>
        <location evidence="1">Cell membrane</location>
        <topology evidence="1">Multi-pass membrane protein</topology>
    </subcellularLocation>
</comment>
<dbReference type="InterPro" id="IPR005115">
    <property type="entry name" value="Gly_transporter"/>
</dbReference>
<feature type="transmembrane region" description="Helical" evidence="8">
    <location>
        <begin position="178"/>
        <end position="199"/>
    </location>
</feature>
<evidence type="ECO:0000256" key="2">
    <source>
        <dbReference type="ARBA" id="ARBA00008193"/>
    </source>
</evidence>
<dbReference type="RefSeq" id="WP_330812460.1">
    <property type="nucleotide sequence ID" value="NZ_JAZBJO010000022.1"/>
</dbReference>
<comment type="caution">
    <text evidence="10">The sequence shown here is derived from an EMBL/GenBank/DDBJ whole genome shotgun (WGS) entry which is preliminary data.</text>
</comment>
<evidence type="ECO:0000313" key="11">
    <source>
        <dbReference type="Proteomes" id="UP001354709"/>
    </source>
</evidence>
<reference evidence="10 11" key="1">
    <citation type="submission" date="2023-11" db="EMBL/GenBank/DDBJ databases">
        <title>30 novel species of actinomycetes from the DSMZ collection.</title>
        <authorList>
            <person name="Nouioui I."/>
        </authorList>
    </citation>
    <scope>NUCLEOTIDE SEQUENCE [LARGE SCALE GENOMIC DNA]</scope>
    <source>
        <strain evidence="10 11">DSM 41524</strain>
    </source>
</reference>
<accession>A0ABU7Q6Q3</accession>
<gene>
    <name evidence="10" type="ORF">V2J94_29745</name>
</gene>
<feature type="domain" description="Glycine transporter" evidence="9">
    <location>
        <begin position="95"/>
        <end position="170"/>
    </location>
</feature>
<name>A0ABU7Q6Q3_9ACTN</name>
<organism evidence="10 11">
    <name type="scientific">Streptomyces asiaticus subsp. ignotus</name>
    <dbReference type="NCBI Taxonomy" id="3098222"/>
    <lineage>
        <taxon>Bacteria</taxon>
        <taxon>Bacillati</taxon>
        <taxon>Actinomycetota</taxon>
        <taxon>Actinomycetes</taxon>
        <taxon>Kitasatosporales</taxon>
        <taxon>Streptomycetaceae</taxon>
        <taxon>Streptomyces</taxon>
        <taxon>Streptomyces violaceusniger group</taxon>
    </lineage>
</organism>
<dbReference type="Pfam" id="PF03458">
    <property type="entry name" value="Gly_transporter"/>
    <property type="match status" value="2"/>
</dbReference>
<evidence type="ECO:0000256" key="7">
    <source>
        <dbReference type="SAM" id="MobiDB-lite"/>
    </source>
</evidence>
<proteinExistence type="inferred from homology"/>
<evidence type="ECO:0000256" key="3">
    <source>
        <dbReference type="ARBA" id="ARBA00022475"/>
    </source>
</evidence>